<comment type="subcellular location">
    <subcellularLocation>
        <location evidence="4">Cytoplasm</location>
    </subcellularLocation>
</comment>
<dbReference type="HAMAP" id="MF_00075">
    <property type="entry name" value="IF_1"/>
    <property type="match status" value="1"/>
</dbReference>
<evidence type="ECO:0000256" key="4">
    <source>
        <dbReference type="HAMAP-Rule" id="MF_00075"/>
    </source>
</evidence>
<keyword evidence="2 4" id="KW-0396">Initiation factor</keyword>
<dbReference type="STRING" id="1560234.SP90_05070"/>
<evidence type="ECO:0000256" key="5">
    <source>
        <dbReference type="NCBIfam" id="TIGR00008"/>
    </source>
</evidence>
<organism evidence="7 8">
    <name type="scientific">Halodesulfovibrio spirochaetisodalis</name>
    <dbReference type="NCBI Taxonomy" id="1560234"/>
    <lineage>
        <taxon>Bacteria</taxon>
        <taxon>Pseudomonadati</taxon>
        <taxon>Thermodesulfobacteriota</taxon>
        <taxon>Desulfovibrionia</taxon>
        <taxon>Desulfovibrionales</taxon>
        <taxon>Desulfovibrionaceae</taxon>
        <taxon>Halodesulfovibrio</taxon>
    </lineage>
</organism>
<comment type="function">
    <text evidence="4">One of the essential components for the initiation of protein synthesis. Stabilizes the binding of IF-2 and IF-3 on the 30S subunit to which N-formylmethionyl-tRNA(fMet) subsequently binds. Helps modulate mRNA selection, yielding the 30S pre-initiation complex (PIC). Upon addition of the 50S ribosomal subunit IF-1, IF-2 and IF-3 are released leaving the mature 70S translation initiation complex.</text>
</comment>
<dbReference type="FunFam" id="2.40.50.140:FF:000002">
    <property type="entry name" value="Translation initiation factor IF-1"/>
    <property type="match status" value="1"/>
</dbReference>
<dbReference type="Gene3D" id="2.40.50.140">
    <property type="entry name" value="Nucleic acid-binding proteins"/>
    <property type="match status" value="1"/>
</dbReference>
<dbReference type="OrthoDB" id="9803250at2"/>
<dbReference type="PANTHER" id="PTHR33370">
    <property type="entry name" value="TRANSLATION INITIATION FACTOR IF-1, CHLOROPLASTIC"/>
    <property type="match status" value="1"/>
</dbReference>
<dbReference type="GO" id="GO:0043022">
    <property type="term" value="F:ribosome binding"/>
    <property type="evidence" value="ECO:0007669"/>
    <property type="project" value="UniProtKB-UniRule"/>
</dbReference>
<gene>
    <name evidence="4 7" type="primary">infA</name>
    <name evidence="7" type="ORF">SP90_05070</name>
</gene>
<dbReference type="EMBL" id="JXMS01000006">
    <property type="protein sequence ID" value="OBQ54856.1"/>
    <property type="molecule type" value="Genomic_DNA"/>
</dbReference>
<dbReference type="InterPro" id="IPR004368">
    <property type="entry name" value="TIF_IF1"/>
</dbReference>
<proteinExistence type="inferred from homology"/>
<dbReference type="GO" id="GO:0019843">
    <property type="term" value="F:rRNA binding"/>
    <property type="evidence" value="ECO:0007669"/>
    <property type="project" value="UniProtKB-UniRule"/>
</dbReference>
<dbReference type="InterPro" id="IPR006196">
    <property type="entry name" value="RNA-binding_domain_S1_IF1"/>
</dbReference>
<dbReference type="RefSeq" id="WP_020001012.1">
    <property type="nucleotide sequence ID" value="NZ_JXMS01000006.1"/>
</dbReference>
<comment type="subunit">
    <text evidence="4">Component of the 30S ribosomal translation pre-initiation complex which assembles on the 30S ribosome in the order IF-2 and IF-3, IF-1 and N-formylmethionyl-tRNA(fMet); mRNA recruitment can occur at any time during PIC assembly.</text>
</comment>
<keyword evidence="3 4" id="KW-0648">Protein biosynthesis</keyword>
<comment type="similarity">
    <text evidence="1 4">Belongs to the IF-1 family.</text>
</comment>
<dbReference type="PROSITE" id="PS50832">
    <property type="entry name" value="S1_IF1_TYPE"/>
    <property type="match status" value="1"/>
</dbReference>
<evidence type="ECO:0000256" key="2">
    <source>
        <dbReference type="ARBA" id="ARBA00022540"/>
    </source>
</evidence>
<dbReference type="PANTHER" id="PTHR33370:SF1">
    <property type="entry name" value="TRANSLATION INITIATION FACTOR IF-1, CHLOROPLASTIC"/>
    <property type="match status" value="1"/>
</dbReference>
<keyword evidence="4" id="KW-0699">rRNA-binding</keyword>
<dbReference type="Pfam" id="PF01176">
    <property type="entry name" value="eIF-1a"/>
    <property type="match status" value="1"/>
</dbReference>
<dbReference type="GO" id="GO:0005829">
    <property type="term" value="C:cytosol"/>
    <property type="evidence" value="ECO:0007669"/>
    <property type="project" value="TreeGrafter"/>
</dbReference>
<dbReference type="InterPro" id="IPR003029">
    <property type="entry name" value="S1_domain"/>
</dbReference>
<dbReference type="CDD" id="cd04451">
    <property type="entry name" value="S1_IF1"/>
    <property type="match status" value="1"/>
</dbReference>
<comment type="caution">
    <text evidence="7">The sequence shown here is derived from an EMBL/GenBank/DDBJ whole genome shotgun (WGS) entry which is preliminary data.</text>
</comment>
<evidence type="ECO:0000256" key="3">
    <source>
        <dbReference type="ARBA" id="ARBA00022917"/>
    </source>
</evidence>
<dbReference type="PATRIC" id="fig|1560234.3.peg.2975"/>
<dbReference type="SMART" id="SM00316">
    <property type="entry name" value="S1"/>
    <property type="match status" value="1"/>
</dbReference>
<evidence type="ECO:0000256" key="1">
    <source>
        <dbReference type="ARBA" id="ARBA00010939"/>
    </source>
</evidence>
<feature type="domain" description="S1-like" evidence="6">
    <location>
        <begin position="1"/>
        <end position="72"/>
    </location>
</feature>
<dbReference type="NCBIfam" id="TIGR00008">
    <property type="entry name" value="infA"/>
    <property type="match status" value="1"/>
</dbReference>
<reference evidence="7 8" key="1">
    <citation type="submission" date="2015-01" db="EMBL/GenBank/DDBJ databases">
        <title>Desulfovibrio sp. JC271 draft genome sequence.</title>
        <authorList>
            <person name="Shivani Y."/>
            <person name="Subhash Y."/>
            <person name="Sasikala C."/>
            <person name="Ramana C.V."/>
        </authorList>
    </citation>
    <scope>NUCLEOTIDE SEQUENCE [LARGE SCALE GENOMIC DNA]</scope>
    <source>
        <strain evidence="7 8">JC271</strain>
    </source>
</reference>
<evidence type="ECO:0000313" key="7">
    <source>
        <dbReference type="EMBL" id="OBQ54856.1"/>
    </source>
</evidence>
<evidence type="ECO:0000313" key="8">
    <source>
        <dbReference type="Proteomes" id="UP000091979"/>
    </source>
</evidence>
<dbReference type="AlphaFoldDB" id="A0A1B7XH53"/>
<dbReference type="Proteomes" id="UP000091979">
    <property type="component" value="Unassembled WGS sequence"/>
</dbReference>
<sequence>MAKEEAIQVNGEVMEALPNAMFLVRLENGHECLAHISGKMRKFRIRVLPGDTVTVELSPYDLTRGRITFRPR</sequence>
<keyword evidence="4" id="KW-0694">RNA-binding</keyword>
<dbReference type="SUPFAM" id="SSF50249">
    <property type="entry name" value="Nucleic acid-binding proteins"/>
    <property type="match status" value="1"/>
</dbReference>
<keyword evidence="4" id="KW-0963">Cytoplasm</keyword>
<dbReference type="InterPro" id="IPR012340">
    <property type="entry name" value="NA-bd_OB-fold"/>
</dbReference>
<evidence type="ECO:0000259" key="6">
    <source>
        <dbReference type="PROSITE" id="PS50832"/>
    </source>
</evidence>
<protein>
    <recommendedName>
        <fullName evidence="4 5">Translation initiation factor IF-1</fullName>
    </recommendedName>
</protein>
<accession>A0A1B7XH53</accession>
<keyword evidence="8" id="KW-1185">Reference proteome</keyword>
<name>A0A1B7XH53_9BACT</name>
<dbReference type="GO" id="GO:0003743">
    <property type="term" value="F:translation initiation factor activity"/>
    <property type="evidence" value="ECO:0007669"/>
    <property type="project" value="UniProtKB-UniRule"/>
</dbReference>